<sequence length="63" mass="7362">MKDSNWLQDIIDKPKDNKVVVRLIADGYTQTYDIDYEETFSLVVKMNIVRIILSPIAHFGYDL</sequence>
<proteinExistence type="predicted"/>
<gene>
    <name evidence="1" type="ORF">CR513_19003</name>
</gene>
<protein>
    <recommendedName>
        <fullName evidence="3">Reverse transcriptase Ty1/copia-type domain-containing protein</fullName>
    </recommendedName>
</protein>
<evidence type="ECO:0000313" key="1">
    <source>
        <dbReference type="EMBL" id="RDX98151.1"/>
    </source>
</evidence>
<dbReference type="Proteomes" id="UP000257109">
    <property type="component" value="Unassembled WGS sequence"/>
</dbReference>
<evidence type="ECO:0000313" key="2">
    <source>
        <dbReference type="Proteomes" id="UP000257109"/>
    </source>
</evidence>
<evidence type="ECO:0008006" key="3">
    <source>
        <dbReference type="Google" id="ProtNLM"/>
    </source>
</evidence>
<accession>A0A371H5U2</accession>
<dbReference type="AlphaFoldDB" id="A0A371H5U2"/>
<organism evidence="1 2">
    <name type="scientific">Mucuna pruriens</name>
    <name type="common">Velvet bean</name>
    <name type="synonym">Dolichos pruriens</name>
    <dbReference type="NCBI Taxonomy" id="157652"/>
    <lineage>
        <taxon>Eukaryota</taxon>
        <taxon>Viridiplantae</taxon>
        <taxon>Streptophyta</taxon>
        <taxon>Embryophyta</taxon>
        <taxon>Tracheophyta</taxon>
        <taxon>Spermatophyta</taxon>
        <taxon>Magnoliopsida</taxon>
        <taxon>eudicotyledons</taxon>
        <taxon>Gunneridae</taxon>
        <taxon>Pentapetalae</taxon>
        <taxon>rosids</taxon>
        <taxon>fabids</taxon>
        <taxon>Fabales</taxon>
        <taxon>Fabaceae</taxon>
        <taxon>Papilionoideae</taxon>
        <taxon>50 kb inversion clade</taxon>
        <taxon>NPAAA clade</taxon>
        <taxon>indigoferoid/millettioid clade</taxon>
        <taxon>Phaseoleae</taxon>
        <taxon>Mucuna</taxon>
    </lineage>
</organism>
<comment type="caution">
    <text evidence="1">The sequence shown here is derived from an EMBL/GenBank/DDBJ whole genome shotgun (WGS) entry which is preliminary data.</text>
</comment>
<reference evidence="1" key="1">
    <citation type="submission" date="2018-05" db="EMBL/GenBank/DDBJ databases">
        <title>Draft genome of Mucuna pruriens seed.</title>
        <authorList>
            <person name="Nnadi N.E."/>
            <person name="Vos R."/>
            <person name="Hasami M.H."/>
            <person name="Devisetty U.K."/>
            <person name="Aguiy J.C."/>
        </authorList>
    </citation>
    <scope>NUCLEOTIDE SEQUENCE [LARGE SCALE GENOMIC DNA]</scope>
    <source>
        <strain evidence="1">JCA_2017</strain>
    </source>
</reference>
<feature type="non-terminal residue" evidence="1">
    <location>
        <position position="1"/>
    </location>
</feature>
<name>A0A371H5U2_MUCPR</name>
<dbReference type="EMBL" id="QJKJ01003503">
    <property type="protein sequence ID" value="RDX98151.1"/>
    <property type="molecule type" value="Genomic_DNA"/>
</dbReference>
<keyword evidence="2" id="KW-1185">Reference proteome</keyword>